<dbReference type="GO" id="GO:0005524">
    <property type="term" value="F:ATP binding"/>
    <property type="evidence" value="ECO:0007669"/>
    <property type="project" value="UniProtKB-KW"/>
</dbReference>
<dbReference type="Gene3D" id="3.40.50.300">
    <property type="entry name" value="P-loop containing nucleotide triphosphate hydrolases"/>
    <property type="match status" value="1"/>
</dbReference>
<feature type="compositionally biased region" description="Low complexity" evidence="7">
    <location>
        <begin position="17"/>
        <end position="34"/>
    </location>
</feature>
<dbReference type="InterPro" id="IPR007860">
    <property type="entry name" value="DNA_mmatch_repair_MutS_con_dom"/>
</dbReference>
<dbReference type="AlphaFoldDB" id="A0A0F4ZJE8"/>
<feature type="compositionally biased region" description="Polar residues" evidence="7">
    <location>
        <begin position="261"/>
        <end position="283"/>
    </location>
</feature>
<feature type="non-terminal residue" evidence="9">
    <location>
        <position position="1"/>
    </location>
</feature>
<evidence type="ECO:0000256" key="3">
    <source>
        <dbReference type="ARBA" id="ARBA00022763"/>
    </source>
</evidence>
<keyword evidence="6" id="KW-0234">DNA repair</keyword>
<dbReference type="OrthoDB" id="2534523at2759"/>
<dbReference type="GO" id="GO:0005739">
    <property type="term" value="C:mitochondrion"/>
    <property type="evidence" value="ECO:0007669"/>
    <property type="project" value="TreeGrafter"/>
</dbReference>
<dbReference type="Proteomes" id="UP000033483">
    <property type="component" value="Unassembled WGS sequence"/>
</dbReference>
<evidence type="ECO:0000256" key="4">
    <source>
        <dbReference type="ARBA" id="ARBA00022840"/>
    </source>
</evidence>
<dbReference type="InterPro" id="IPR017261">
    <property type="entry name" value="DNA_mismatch_repair_MutS/MSH"/>
</dbReference>
<dbReference type="Gene3D" id="1.10.1420.10">
    <property type="match status" value="1"/>
</dbReference>
<dbReference type="GO" id="GO:0005634">
    <property type="term" value="C:nucleus"/>
    <property type="evidence" value="ECO:0007669"/>
    <property type="project" value="TreeGrafter"/>
</dbReference>
<dbReference type="SMART" id="SM00534">
    <property type="entry name" value="MUTSac"/>
    <property type="match status" value="1"/>
</dbReference>
<dbReference type="SUPFAM" id="SSF55271">
    <property type="entry name" value="DNA repair protein MutS, domain I"/>
    <property type="match status" value="1"/>
</dbReference>
<dbReference type="InterPro" id="IPR016151">
    <property type="entry name" value="DNA_mismatch_repair_MutS_N"/>
</dbReference>
<evidence type="ECO:0000256" key="6">
    <source>
        <dbReference type="ARBA" id="ARBA00023204"/>
    </source>
</evidence>
<feature type="region of interest" description="Disordered" evidence="7">
    <location>
        <begin position="214"/>
        <end position="284"/>
    </location>
</feature>
<feature type="domain" description="DNA mismatch repair proteins mutS family" evidence="8">
    <location>
        <begin position="1045"/>
        <end position="1061"/>
    </location>
</feature>
<evidence type="ECO:0000313" key="9">
    <source>
        <dbReference type="EMBL" id="KKA30221.1"/>
    </source>
</evidence>
<dbReference type="Pfam" id="PF01624">
    <property type="entry name" value="MutS_I"/>
    <property type="match status" value="1"/>
</dbReference>
<dbReference type="GO" id="GO:0140664">
    <property type="term" value="F:ATP-dependent DNA damage sensor activity"/>
    <property type="evidence" value="ECO:0007669"/>
    <property type="project" value="InterPro"/>
</dbReference>
<feature type="non-terminal residue" evidence="9">
    <location>
        <position position="1171"/>
    </location>
</feature>
<reference evidence="9 10" key="1">
    <citation type="submission" date="2015-03" db="EMBL/GenBank/DDBJ databases">
        <authorList>
            <person name="Radwan O."/>
            <person name="Al-Naeli F.A."/>
            <person name="Rendon G.A."/>
            <person name="Fields C."/>
        </authorList>
    </citation>
    <scope>NUCLEOTIDE SEQUENCE [LARGE SCALE GENOMIC DNA]</scope>
    <source>
        <strain evidence="9">CR-DP1</strain>
    </source>
</reference>
<keyword evidence="3" id="KW-0227">DNA damage</keyword>
<organism evidence="9 10">
    <name type="scientific">Thielaviopsis punctulata</name>
    <dbReference type="NCBI Taxonomy" id="72032"/>
    <lineage>
        <taxon>Eukaryota</taxon>
        <taxon>Fungi</taxon>
        <taxon>Dikarya</taxon>
        <taxon>Ascomycota</taxon>
        <taxon>Pezizomycotina</taxon>
        <taxon>Sordariomycetes</taxon>
        <taxon>Hypocreomycetidae</taxon>
        <taxon>Microascales</taxon>
        <taxon>Ceratocystidaceae</taxon>
        <taxon>Thielaviopsis</taxon>
    </lineage>
</organism>
<dbReference type="InterPro" id="IPR036187">
    <property type="entry name" value="DNA_mismatch_repair_MutS_sf"/>
</dbReference>
<dbReference type="SUPFAM" id="SSF53150">
    <property type="entry name" value="DNA repair protein MutS, domain II"/>
    <property type="match status" value="1"/>
</dbReference>
<protein>
    <recommendedName>
        <fullName evidence="8">DNA mismatch repair proteins mutS family domain-containing protein</fullName>
    </recommendedName>
</protein>
<dbReference type="InterPro" id="IPR007696">
    <property type="entry name" value="DNA_mismatch_repair_MutS_core"/>
</dbReference>
<dbReference type="EMBL" id="LAEV01000466">
    <property type="protein sequence ID" value="KKA30221.1"/>
    <property type="molecule type" value="Genomic_DNA"/>
</dbReference>
<sequence>TLKLSDLPQGRIPAPAPTTTGDSTCDPDSTPTSSAAEGGVTTVKIGPTSRRLRTMRAKKKAAEEREQGLVAPNYPTVILQAYHNMQRLENCVVLTRVGGFYELYLHQADELGPLLNLKVSQRKTSEGLVSMAGFPFFQLERYLKLLVQDLSRHVAIVEEFPKSDIERARTGILHDRKVARIVTPGTLIDEDFIDPFSNNYAMAIHIGTAPPKVATAEADPTVGPESTVETESQLDSITETHSKPESDSAVKKDTVAIAHSPNGTIVSSADAGTNAHANATSTSDELEPAALASLPVAEPDIVPSFDHKITPASDSSITPSPSPSTHPSPVSLPCPSHVSKPTTTLPAVTSTPLGLAWLDLSTGHFFTQSTDLASLSSILSRVSPREIVLDRALAPAGSAFAFLSDAAVGAVDSVSNATLSSAKSQPTASSPSTIVPPVTKLPSAAAVDAVHAVIAEDRTLVSYADSGHFLNLSSWDSMLETPIPEVTARAFTAQEISAGSLLLRYVGDRLQGSSIKVQTPQRRESLNAMTIDRNTLKSLEIKLTIRDGSFKGSLLHTVRRTVTRSGARLLAEWLTSPSIDLAIIKERQDLVSVFLKDKDLRDTITMLLKRTHDSQRLAQKFALGRGKPDDLLGLAATITNTSEISRHLASGAAKIPADEAACVFALLSRTDLTGPLKLAKSIYAAIDQEGLSHQNELEETAANQMIALAHDVVNAEGTPTDVADLPRAITEAASNPAVKEAKKKARSTASLRDAYGEDSEIWVMKPSASRVLKSLHTDLANLKSQKDALEVSLRTRYAAPSLTLKWGLGLGHICHIKGKDAFAAAALNPTSSAGAEDLRSKNILRASRTTRTFHVPEWTDLGTQIDQARLAIRTEEKRILNSLCTKVVANLVKLRRNAEVLDEIDITTSFAALAEEHGLVRPEINASVAMAVHGGRHPTVEAGLRENGRTFSRNDCILGGPANGRVWLVTGPNMAGKSTFLRQNALLIILAQVGCFVPAESAQLGLVDALFSRVGSADNLYRDQSTFMVEMMETAQILRSATEHSFVIMDEIGRGTTPADGVAVAYASLKHLVEVNQCRTLFATHFHGVADLARADGLMAAGGDGEEGVGAVEAYCTDVHEDEDGSFMYIHKLRKGVNRCSHALKVAELAGLPLLAIETAKTILERNPNLE</sequence>
<comment type="similarity">
    <text evidence="1">Belongs to the DNA mismatch repair MutS family.</text>
</comment>
<dbReference type="PROSITE" id="PS00486">
    <property type="entry name" value="DNA_MISMATCH_REPAIR_2"/>
    <property type="match status" value="1"/>
</dbReference>
<dbReference type="InterPro" id="IPR000432">
    <property type="entry name" value="DNA_mismatch_repair_MutS_C"/>
</dbReference>
<keyword evidence="4" id="KW-0067">ATP-binding</keyword>
<gene>
    <name evidence="9" type="ORF">TD95_004781</name>
</gene>
<dbReference type="SUPFAM" id="SSF52540">
    <property type="entry name" value="P-loop containing nucleoside triphosphate hydrolases"/>
    <property type="match status" value="1"/>
</dbReference>
<feature type="region of interest" description="Disordered" evidence="7">
    <location>
        <begin position="1"/>
        <end position="40"/>
    </location>
</feature>
<dbReference type="InterPro" id="IPR027417">
    <property type="entry name" value="P-loop_NTPase"/>
</dbReference>
<dbReference type="InterPro" id="IPR007695">
    <property type="entry name" value="DNA_mismatch_repair_MutS-lik_N"/>
</dbReference>
<evidence type="ECO:0000256" key="5">
    <source>
        <dbReference type="ARBA" id="ARBA00023125"/>
    </source>
</evidence>
<feature type="compositionally biased region" description="Basic and acidic residues" evidence="7">
    <location>
        <begin position="238"/>
        <end position="254"/>
    </location>
</feature>
<keyword evidence="2" id="KW-0547">Nucleotide-binding</keyword>
<dbReference type="GO" id="GO:0006298">
    <property type="term" value="P:mismatch repair"/>
    <property type="evidence" value="ECO:0007669"/>
    <property type="project" value="InterPro"/>
</dbReference>
<proteinExistence type="inferred from homology"/>
<evidence type="ECO:0000256" key="2">
    <source>
        <dbReference type="ARBA" id="ARBA00022741"/>
    </source>
</evidence>
<dbReference type="PIRSF" id="PIRSF037677">
    <property type="entry name" value="DNA_mis_repair_Msh6"/>
    <property type="match status" value="1"/>
</dbReference>
<dbReference type="Pfam" id="PF05188">
    <property type="entry name" value="MutS_II"/>
    <property type="match status" value="1"/>
</dbReference>
<keyword evidence="5" id="KW-0238">DNA-binding</keyword>
<evidence type="ECO:0000256" key="1">
    <source>
        <dbReference type="ARBA" id="ARBA00006271"/>
    </source>
</evidence>
<keyword evidence="10" id="KW-1185">Reference proteome</keyword>
<dbReference type="InterPro" id="IPR036678">
    <property type="entry name" value="MutS_con_dom_sf"/>
</dbReference>
<dbReference type="Gene3D" id="3.40.1170.10">
    <property type="entry name" value="DNA repair protein MutS, domain I"/>
    <property type="match status" value="1"/>
</dbReference>
<accession>A0A0F4ZJE8</accession>
<feature type="region of interest" description="Disordered" evidence="7">
    <location>
        <begin position="303"/>
        <end position="345"/>
    </location>
</feature>
<evidence type="ECO:0000256" key="7">
    <source>
        <dbReference type="SAM" id="MobiDB-lite"/>
    </source>
</evidence>
<dbReference type="SUPFAM" id="SSF48334">
    <property type="entry name" value="DNA repair protein MutS, domain III"/>
    <property type="match status" value="1"/>
</dbReference>
<dbReference type="PANTHER" id="PTHR11361:SF34">
    <property type="entry name" value="DNA MISMATCH REPAIR PROTEIN MSH1, MITOCHONDRIAL"/>
    <property type="match status" value="1"/>
</dbReference>
<dbReference type="Pfam" id="PF05192">
    <property type="entry name" value="MutS_III"/>
    <property type="match status" value="1"/>
</dbReference>
<comment type="caution">
    <text evidence="9">The sequence shown here is derived from an EMBL/GenBank/DDBJ whole genome shotgun (WGS) entry which is preliminary data.</text>
</comment>
<feature type="compositionally biased region" description="Polar residues" evidence="7">
    <location>
        <begin position="227"/>
        <end position="237"/>
    </location>
</feature>
<dbReference type="PANTHER" id="PTHR11361">
    <property type="entry name" value="DNA MISMATCH REPAIR PROTEIN MUTS FAMILY MEMBER"/>
    <property type="match status" value="1"/>
</dbReference>
<feature type="compositionally biased region" description="Pro residues" evidence="7">
    <location>
        <begin position="320"/>
        <end position="332"/>
    </location>
</feature>
<evidence type="ECO:0000313" key="10">
    <source>
        <dbReference type="Proteomes" id="UP000033483"/>
    </source>
</evidence>
<dbReference type="GO" id="GO:0043504">
    <property type="term" value="P:mitochondrial DNA repair"/>
    <property type="evidence" value="ECO:0007669"/>
    <property type="project" value="TreeGrafter"/>
</dbReference>
<name>A0A0F4ZJE8_9PEZI</name>
<dbReference type="FunFam" id="3.40.50.300:FF:001238">
    <property type="entry name" value="DNA mismatch repair protein"/>
    <property type="match status" value="1"/>
</dbReference>
<dbReference type="SMART" id="SM00533">
    <property type="entry name" value="MUTSd"/>
    <property type="match status" value="1"/>
</dbReference>
<dbReference type="Pfam" id="PF00488">
    <property type="entry name" value="MutS_V"/>
    <property type="match status" value="1"/>
</dbReference>
<feature type="compositionally biased region" description="Low complexity" evidence="7">
    <location>
        <begin position="310"/>
        <end position="319"/>
    </location>
</feature>
<evidence type="ECO:0000259" key="8">
    <source>
        <dbReference type="PROSITE" id="PS00486"/>
    </source>
</evidence>
<dbReference type="InterPro" id="IPR045076">
    <property type="entry name" value="MutS"/>
</dbReference>
<dbReference type="GO" id="GO:0030983">
    <property type="term" value="F:mismatched DNA binding"/>
    <property type="evidence" value="ECO:0007669"/>
    <property type="project" value="InterPro"/>
</dbReference>
<dbReference type="Gene3D" id="3.30.420.110">
    <property type="entry name" value="MutS, connector domain"/>
    <property type="match status" value="1"/>
</dbReference>